<proteinExistence type="inferred from homology"/>
<feature type="domain" description="Methylated-DNA-[protein]-cysteine S-methyltransferase DNA binding" evidence="10">
    <location>
        <begin position="88"/>
        <end position="169"/>
    </location>
</feature>
<evidence type="ECO:0000313" key="11">
    <source>
        <dbReference type="EMBL" id="MXR35501.1"/>
    </source>
</evidence>
<keyword evidence="7" id="KW-0234">DNA repair</keyword>
<dbReference type="GO" id="GO:0003908">
    <property type="term" value="F:methylated-DNA-[protein]-cysteine S-methyltransferase activity"/>
    <property type="evidence" value="ECO:0007669"/>
    <property type="project" value="UniProtKB-EC"/>
</dbReference>
<dbReference type="EC" id="2.1.1.63" evidence="3"/>
<dbReference type="GO" id="GO:0006281">
    <property type="term" value="P:DNA repair"/>
    <property type="evidence" value="ECO:0007669"/>
    <property type="project" value="UniProtKB-KW"/>
</dbReference>
<comment type="catalytic activity">
    <reaction evidence="1">
        <text>a 4-O-methyl-thymidine in DNA + L-cysteinyl-[protein] = a thymidine in DNA + S-methyl-L-cysteinyl-[protein]</text>
        <dbReference type="Rhea" id="RHEA:53428"/>
        <dbReference type="Rhea" id="RHEA-COMP:10131"/>
        <dbReference type="Rhea" id="RHEA-COMP:10132"/>
        <dbReference type="Rhea" id="RHEA-COMP:13555"/>
        <dbReference type="Rhea" id="RHEA-COMP:13556"/>
        <dbReference type="ChEBI" id="CHEBI:29950"/>
        <dbReference type="ChEBI" id="CHEBI:82612"/>
        <dbReference type="ChEBI" id="CHEBI:137386"/>
        <dbReference type="ChEBI" id="CHEBI:137387"/>
        <dbReference type="EC" id="2.1.1.63"/>
    </reaction>
</comment>
<evidence type="ECO:0000256" key="6">
    <source>
        <dbReference type="ARBA" id="ARBA00022763"/>
    </source>
</evidence>
<dbReference type="InterPro" id="IPR036631">
    <property type="entry name" value="MGMT_N_sf"/>
</dbReference>
<evidence type="ECO:0000256" key="2">
    <source>
        <dbReference type="ARBA" id="ARBA00008711"/>
    </source>
</evidence>
<evidence type="ECO:0000256" key="4">
    <source>
        <dbReference type="ARBA" id="ARBA00022603"/>
    </source>
</evidence>
<comment type="caution">
    <text evidence="11">The sequence shown here is derived from an EMBL/GenBank/DDBJ whole genome shotgun (WGS) entry which is preliminary data.</text>
</comment>
<protein>
    <recommendedName>
        <fullName evidence="3">methylated-DNA--[protein]-cysteine S-methyltransferase</fullName>
        <ecNumber evidence="3">2.1.1.63</ecNumber>
    </recommendedName>
</protein>
<dbReference type="SUPFAM" id="SSF46767">
    <property type="entry name" value="Methylated DNA-protein cysteine methyltransferase, C-terminal domain"/>
    <property type="match status" value="1"/>
</dbReference>
<dbReference type="CDD" id="cd06445">
    <property type="entry name" value="ATase"/>
    <property type="match status" value="1"/>
</dbReference>
<dbReference type="Pfam" id="PF01035">
    <property type="entry name" value="DNA_binding_1"/>
    <property type="match status" value="1"/>
</dbReference>
<evidence type="ECO:0000256" key="5">
    <source>
        <dbReference type="ARBA" id="ARBA00022679"/>
    </source>
</evidence>
<organism evidence="11 12">
    <name type="scientific">Craterilacuibacter sinensis</name>
    <dbReference type="NCBI Taxonomy" id="2686017"/>
    <lineage>
        <taxon>Bacteria</taxon>
        <taxon>Pseudomonadati</taxon>
        <taxon>Pseudomonadota</taxon>
        <taxon>Betaproteobacteria</taxon>
        <taxon>Neisseriales</taxon>
        <taxon>Neisseriaceae</taxon>
        <taxon>Craterilacuibacter</taxon>
    </lineage>
</organism>
<dbReference type="PANTHER" id="PTHR10815:SF13">
    <property type="entry name" value="METHYLATED-DNA--PROTEIN-CYSTEINE METHYLTRANSFERASE"/>
    <property type="match status" value="1"/>
</dbReference>
<keyword evidence="6" id="KW-0227">DNA damage</keyword>
<dbReference type="SUPFAM" id="SSF53155">
    <property type="entry name" value="Methylated DNA-protein cysteine methyltransferase domain"/>
    <property type="match status" value="1"/>
</dbReference>
<keyword evidence="12" id="KW-1185">Reference proteome</keyword>
<dbReference type="InterPro" id="IPR036217">
    <property type="entry name" value="MethylDNA_cys_MeTrfase_DNAb"/>
</dbReference>
<dbReference type="InterPro" id="IPR001497">
    <property type="entry name" value="MethylDNA_cys_MeTrfase_AS"/>
</dbReference>
<dbReference type="GO" id="GO:0032259">
    <property type="term" value="P:methylation"/>
    <property type="evidence" value="ECO:0007669"/>
    <property type="project" value="UniProtKB-KW"/>
</dbReference>
<dbReference type="AlphaFoldDB" id="A0A845BM18"/>
<evidence type="ECO:0000256" key="8">
    <source>
        <dbReference type="ARBA" id="ARBA00049348"/>
    </source>
</evidence>
<keyword evidence="5 11" id="KW-0808">Transferase</keyword>
<evidence type="ECO:0000259" key="10">
    <source>
        <dbReference type="Pfam" id="PF01035"/>
    </source>
</evidence>
<sequence length="169" mass="18356">MMKRKAFLALFFVPKMTSYSAIIPAPFAMLGIRCSAQYLQRVDFLPASTAMQAAGSGTLAAEVSRQLQAWLLDASFCFDLPYQLEGTPFQRRVWQAIAAIAPGQTLSYQQLAANIGSVARAVGGACGRNPLPIIIPCHRVLAKNGLGGFNLSTGNEMLAIKRWLLAHER</sequence>
<evidence type="ECO:0000313" key="12">
    <source>
        <dbReference type="Proteomes" id="UP000467214"/>
    </source>
</evidence>
<keyword evidence="9" id="KW-0732">Signal</keyword>
<gene>
    <name evidence="11" type="ORF">GQF02_00625</name>
</gene>
<reference evidence="11 12" key="1">
    <citation type="submission" date="2019-12" db="EMBL/GenBank/DDBJ databases">
        <title>Neisseriaceae gen. nov. sp. Genome sequencing and assembly.</title>
        <authorList>
            <person name="Liu Z."/>
            <person name="Li A."/>
        </authorList>
    </citation>
    <scope>NUCLEOTIDE SEQUENCE [LARGE SCALE GENOMIC DNA]</scope>
    <source>
        <strain evidence="11 12">B2N2-7</strain>
    </source>
</reference>
<dbReference type="EMBL" id="WSSB01000001">
    <property type="protein sequence ID" value="MXR35501.1"/>
    <property type="molecule type" value="Genomic_DNA"/>
</dbReference>
<accession>A0A845BM18</accession>
<dbReference type="PANTHER" id="PTHR10815">
    <property type="entry name" value="METHYLATED-DNA--PROTEIN-CYSTEINE METHYLTRANSFERASE"/>
    <property type="match status" value="1"/>
</dbReference>
<evidence type="ECO:0000256" key="9">
    <source>
        <dbReference type="SAM" id="SignalP"/>
    </source>
</evidence>
<comment type="similarity">
    <text evidence="2">Belongs to the MGMT family.</text>
</comment>
<dbReference type="Gene3D" id="1.10.10.10">
    <property type="entry name" value="Winged helix-like DNA-binding domain superfamily/Winged helix DNA-binding domain"/>
    <property type="match status" value="1"/>
</dbReference>
<dbReference type="InterPro" id="IPR036388">
    <property type="entry name" value="WH-like_DNA-bd_sf"/>
</dbReference>
<comment type="catalytic activity">
    <reaction evidence="8">
        <text>a 6-O-methyl-2'-deoxyguanosine in DNA + L-cysteinyl-[protein] = S-methyl-L-cysteinyl-[protein] + a 2'-deoxyguanosine in DNA</text>
        <dbReference type="Rhea" id="RHEA:24000"/>
        <dbReference type="Rhea" id="RHEA-COMP:10131"/>
        <dbReference type="Rhea" id="RHEA-COMP:10132"/>
        <dbReference type="Rhea" id="RHEA-COMP:11367"/>
        <dbReference type="Rhea" id="RHEA-COMP:11368"/>
        <dbReference type="ChEBI" id="CHEBI:29950"/>
        <dbReference type="ChEBI" id="CHEBI:82612"/>
        <dbReference type="ChEBI" id="CHEBI:85445"/>
        <dbReference type="ChEBI" id="CHEBI:85448"/>
        <dbReference type="EC" id="2.1.1.63"/>
    </reaction>
</comment>
<dbReference type="InterPro" id="IPR014048">
    <property type="entry name" value="MethylDNA_cys_MeTrfase_DNA-bd"/>
</dbReference>
<keyword evidence="4 11" id="KW-0489">Methyltransferase</keyword>
<evidence type="ECO:0000256" key="1">
    <source>
        <dbReference type="ARBA" id="ARBA00001286"/>
    </source>
</evidence>
<name>A0A845BM18_9NEIS</name>
<dbReference type="PROSITE" id="PS00374">
    <property type="entry name" value="MGMT"/>
    <property type="match status" value="1"/>
</dbReference>
<feature type="chain" id="PRO_5032346630" description="methylated-DNA--[protein]-cysteine S-methyltransferase" evidence="9">
    <location>
        <begin position="21"/>
        <end position="169"/>
    </location>
</feature>
<feature type="signal peptide" evidence="9">
    <location>
        <begin position="1"/>
        <end position="20"/>
    </location>
</feature>
<dbReference type="Proteomes" id="UP000467214">
    <property type="component" value="Unassembled WGS sequence"/>
</dbReference>
<evidence type="ECO:0000256" key="3">
    <source>
        <dbReference type="ARBA" id="ARBA00011918"/>
    </source>
</evidence>
<dbReference type="NCBIfam" id="TIGR00589">
    <property type="entry name" value="ogt"/>
    <property type="match status" value="1"/>
</dbReference>
<dbReference type="FunFam" id="1.10.10.10:FF:000214">
    <property type="entry name" value="Methylated-DNA--protein-cysteine methyltransferase"/>
    <property type="match status" value="1"/>
</dbReference>
<evidence type="ECO:0000256" key="7">
    <source>
        <dbReference type="ARBA" id="ARBA00023204"/>
    </source>
</evidence>